<dbReference type="SUPFAM" id="SSF52058">
    <property type="entry name" value="L domain-like"/>
    <property type="match status" value="1"/>
</dbReference>
<evidence type="ECO:0000256" key="4">
    <source>
        <dbReference type="SAM" id="MobiDB-lite"/>
    </source>
</evidence>
<gene>
    <name evidence="5" type="ORF">Tco025E_01369</name>
</gene>
<dbReference type="Proteomes" id="UP000284403">
    <property type="component" value="Unassembled WGS sequence"/>
</dbReference>
<keyword evidence="1" id="KW-0433">Leucine-rich repeat</keyword>
<dbReference type="SMART" id="SM00364">
    <property type="entry name" value="LRR_BAC"/>
    <property type="match status" value="5"/>
</dbReference>
<evidence type="ECO:0000313" key="5">
    <source>
        <dbReference type="EMBL" id="RNF26406.1"/>
    </source>
</evidence>
<evidence type="ECO:0000256" key="3">
    <source>
        <dbReference type="SAM" id="Coils"/>
    </source>
</evidence>
<dbReference type="EMBL" id="MKKU01000043">
    <property type="protein sequence ID" value="RNF26406.1"/>
    <property type="molecule type" value="Genomic_DNA"/>
</dbReference>
<reference evidence="5 6" key="1">
    <citation type="journal article" date="2018" name="BMC Genomics">
        <title>Genomic comparison of Trypanosoma conorhini and Trypanosoma rangeli to Trypanosoma cruzi strains of high and low virulence.</title>
        <authorList>
            <person name="Bradwell K.R."/>
            <person name="Koparde V.N."/>
            <person name="Matveyev A.V."/>
            <person name="Serrano M.G."/>
            <person name="Alves J.M."/>
            <person name="Parikh H."/>
            <person name="Huang B."/>
            <person name="Lee V."/>
            <person name="Espinosa-Alvarez O."/>
            <person name="Ortiz P.A."/>
            <person name="Costa-Martins A.G."/>
            <person name="Teixeira M.M."/>
            <person name="Buck G.A."/>
        </authorList>
    </citation>
    <scope>NUCLEOTIDE SEQUENCE [LARGE SCALE GENOMIC DNA]</scope>
    <source>
        <strain evidence="5 6">025E</strain>
    </source>
</reference>
<dbReference type="InterPro" id="IPR001611">
    <property type="entry name" value="Leu-rich_rpt"/>
</dbReference>
<dbReference type="PROSITE" id="PS50096">
    <property type="entry name" value="IQ"/>
    <property type="match status" value="1"/>
</dbReference>
<dbReference type="InterPro" id="IPR032675">
    <property type="entry name" value="LRR_dom_sf"/>
</dbReference>
<dbReference type="InterPro" id="IPR003591">
    <property type="entry name" value="Leu-rich_rpt_typical-subtyp"/>
</dbReference>
<dbReference type="RefSeq" id="XP_029231612.1">
    <property type="nucleotide sequence ID" value="XM_029368307.1"/>
</dbReference>
<dbReference type="GeneID" id="40314980"/>
<evidence type="ECO:0000256" key="1">
    <source>
        <dbReference type="ARBA" id="ARBA00022614"/>
    </source>
</evidence>
<evidence type="ECO:0000313" key="6">
    <source>
        <dbReference type="Proteomes" id="UP000284403"/>
    </source>
</evidence>
<dbReference type="Gene3D" id="3.80.10.10">
    <property type="entry name" value="Ribonuclease Inhibitor"/>
    <property type="match status" value="2"/>
</dbReference>
<dbReference type="SMART" id="SM00369">
    <property type="entry name" value="LRR_TYP"/>
    <property type="match status" value="3"/>
</dbReference>
<name>A0A3R7N6W8_9TRYP</name>
<proteinExistence type="predicted"/>
<feature type="compositionally biased region" description="Polar residues" evidence="4">
    <location>
        <begin position="1017"/>
        <end position="1033"/>
    </location>
</feature>
<evidence type="ECO:0000256" key="2">
    <source>
        <dbReference type="ARBA" id="ARBA00022737"/>
    </source>
</evidence>
<keyword evidence="6" id="KW-1185">Reference proteome</keyword>
<evidence type="ECO:0008006" key="7">
    <source>
        <dbReference type="Google" id="ProtNLM"/>
    </source>
</evidence>
<organism evidence="5 6">
    <name type="scientific">Trypanosoma conorhini</name>
    <dbReference type="NCBI Taxonomy" id="83891"/>
    <lineage>
        <taxon>Eukaryota</taxon>
        <taxon>Discoba</taxon>
        <taxon>Euglenozoa</taxon>
        <taxon>Kinetoplastea</taxon>
        <taxon>Metakinetoplastina</taxon>
        <taxon>Trypanosomatida</taxon>
        <taxon>Trypanosomatidae</taxon>
        <taxon>Trypanosoma</taxon>
    </lineage>
</organism>
<keyword evidence="3" id="KW-0175">Coiled coil</keyword>
<feature type="region of interest" description="Disordered" evidence="4">
    <location>
        <begin position="989"/>
        <end position="1100"/>
    </location>
</feature>
<dbReference type="AlphaFoldDB" id="A0A3R7N6W8"/>
<dbReference type="GO" id="GO:0005737">
    <property type="term" value="C:cytoplasm"/>
    <property type="evidence" value="ECO:0007669"/>
    <property type="project" value="TreeGrafter"/>
</dbReference>
<accession>A0A3R7N6W8</accession>
<keyword evidence="2" id="KW-0677">Repeat</keyword>
<comment type="caution">
    <text evidence="5">The sequence shown here is derived from an EMBL/GenBank/DDBJ whole genome shotgun (WGS) entry which is preliminary data.</text>
</comment>
<sequence>MELKLEAADVLKLGVEVEAASEEQTPVAEAKDLAHVLSAEQIQRRARREGFRLRCETHEAWCMQEEERKAIRHLQWCREEAKRIQDDMQRCLVEASNGFECLLVEEGNAYQELSQLERQHALESKQRERRRQDEFSRRRAHELLKEHAGIRDEIVAMEEEAAVKLGQEVEQLSRELLRRHEQESTAHVSTTPPSWNSAEWRENYGTLEEITKEVALQTTVASWRRLQSCGPGTTPQACFPPSPLGNALRLRSLEREENQRSKWVQECMQNISSAACALGESTHGVAERTGHPPQPGIRLGNGACVTLFTVQPDTSCPSLENTTVCLDAKMAKQLQPIAFGGVKRNLQEAAQACHTLSFALEQIASVDFASLSTLEVCTAGGVGEGKEKRTAPVAPLVQELDLGGNALHTLPLDDLLRVFPSIRSLSVSDNGLRHVTCRAASMRGVSDAHAHSLAQSSQLSHLDVSMNELQSLEAIGKLLSYQLRSLVAYANHIDSLLPLASCNHLETLEASRNQISSLSELQPLALLQTVDLSENCILTWDALAQHVLLQNLYLSRNRIGVLPKTISLSFLRQLFMNENQIEALPSECFRWLPFLSVLHLENNKLRDVSGLAHCPRLTTVGLAFNQLQRVEDLAPLAACKKLQALSVSENPFSSEIDGSSGGMPAKVKLTLLAWFPQLSELNNEKVNDEECRIALGDEIVWSASFTMAHRLRRDFHESAVCDTWRWPCGSTIEDVQQMCGAMEFCSRYVDSKAAYAAMFAALTSDVALTTLQKEQEVLATVRRRRHHDALHVEEALKRRLRESQQRLNPVVHRLSDKVDERNRREAKATLRQHLTSLQTMPHVVANLHVRPVLYHQRMQAHREAKAKVVICEWARLRLLGRRAKKELAALKAAYEESQRRRYEAAAGVIQPVWRGAALRSRLKRILHANDDDEEEFAHVSLDFIDDSKATDGDDGIGAVLQRVLQSHGALPNFPVQAFSARLPGAAGVSEGHLPPRASSAVPNGTARIGEQDRQRPESQPQGGTTLLPQQRLQQKQEEGVEQLPPPSSLSGSARVDDAWGAMVSSQLRRRHKKMERAQRENMRREFMKDPLKVKRELGGG</sequence>
<feature type="coiled-coil region" evidence="3">
    <location>
        <begin position="140"/>
        <end position="175"/>
    </location>
</feature>
<dbReference type="PANTHER" id="PTHR15454">
    <property type="entry name" value="NISCHARIN RELATED"/>
    <property type="match status" value="1"/>
</dbReference>
<dbReference type="PROSITE" id="PS51450">
    <property type="entry name" value="LRR"/>
    <property type="match status" value="4"/>
</dbReference>
<protein>
    <recommendedName>
        <fullName evidence="7">Leucine-rich repeat protein (LRRP)</fullName>
    </recommendedName>
</protein>
<dbReference type="PANTHER" id="PTHR15454:SF56">
    <property type="entry name" value="PROTEIN PHOSPHATASE 1 REGULATORY SUBUNIT 7-RELATED"/>
    <property type="match status" value="1"/>
</dbReference>
<dbReference type="OrthoDB" id="266138at2759"/>
<feature type="compositionally biased region" description="Basic and acidic residues" evidence="4">
    <location>
        <begin position="1075"/>
        <end position="1100"/>
    </location>
</feature>